<dbReference type="InterPro" id="IPR036390">
    <property type="entry name" value="WH_DNA-bd_sf"/>
</dbReference>
<feature type="transmembrane region" description="Helical" evidence="2">
    <location>
        <begin position="242"/>
        <end position="262"/>
    </location>
</feature>
<organism evidence="3 4">
    <name type="scientific">Methylobrevis albus</name>
    <dbReference type="NCBI Taxonomy" id="2793297"/>
    <lineage>
        <taxon>Bacteria</taxon>
        <taxon>Pseudomonadati</taxon>
        <taxon>Pseudomonadota</taxon>
        <taxon>Alphaproteobacteria</taxon>
        <taxon>Hyphomicrobiales</taxon>
        <taxon>Pleomorphomonadaceae</taxon>
        <taxon>Methylobrevis</taxon>
    </lineage>
</organism>
<dbReference type="AlphaFoldDB" id="A0A931HZP7"/>
<dbReference type="Pfam" id="PF00480">
    <property type="entry name" value="ROK"/>
    <property type="match status" value="1"/>
</dbReference>
<dbReference type="Gene3D" id="3.30.420.40">
    <property type="match status" value="2"/>
</dbReference>
<dbReference type="PANTHER" id="PTHR18964">
    <property type="entry name" value="ROK (REPRESSOR, ORF, KINASE) FAMILY"/>
    <property type="match status" value="1"/>
</dbReference>
<dbReference type="SUPFAM" id="SSF46785">
    <property type="entry name" value="Winged helix' DNA-binding domain"/>
    <property type="match status" value="1"/>
</dbReference>
<protein>
    <submittedName>
        <fullName evidence="3">ROK family transcriptional regulator</fullName>
    </submittedName>
</protein>
<comment type="similarity">
    <text evidence="1">Belongs to the ROK (NagC/XylR) family.</text>
</comment>
<reference evidence="3" key="1">
    <citation type="submission" date="2020-12" db="EMBL/GenBank/DDBJ databases">
        <title>Methylobrevis albus sp. nov., isolated from fresh water lack sediment.</title>
        <authorList>
            <person name="Zou Q."/>
        </authorList>
    </citation>
    <scope>NUCLEOTIDE SEQUENCE</scope>
    <source>
        <strain evidence="3">L22</strain>
    </source>
</reference>
<proteinExistence type="inferred from homology"/>
<name>A0A931HZP7_9HYPH</name>
<dbReference type="InterPro" id="IPR036388">
    <property type="entry name" value="WH-like_DNA-bd_sf"/>
</dbReference>
<comment type="caution">
    <text evidence="3">The sequence shown here is derived from an EMBL/GenBank/DDBJ whole genome shotgun (WGS) entry which is preliminary data.</text>
</comment>
<dbReference type="PANTHER" id="PTHR18964:SF149">
    <property type="entry name" value="BIFUNCTIONAL UDP-N-ACETYLGLUCOSAMINE 2-EPIMERASE_N-ACETYLMANNOSAMINE KINASE"/>
    <property type="match status" value="1"/>
</dbReference>
<dbReference type="InterPro" id="IPR043129">
    <property type="entry name" value="ATPase_NBD"/>
</dbReference>
<keyword evidence="2" id="KW-0812">Transmembrane</keyword>
<dbReference type="EMBL" id="JADZLT010000043">
    <property type="protein sequence ID" value="MBH0237450.1"/>
    <property type="molecule type" value="Genomic_DNA"/>
</dbReference>
<accession>A0A931HZP7</accession>
<dbReference type="RefSeq" id="WP_197310543.1">
    <property type="nucleotide sequence ID" value="NZ_JADZLT010000043.1"/>
</dbReference>
<evidence type="ECO:0000313" key="3">
    <source>
        <dbReference type="EMBL" id="MBH0237450.1"/>
    </source>
</evidence>
<dbReference type="Pfam" id="PF13412">
    <property type="entry name" value="HTH_24"/>
    <property type="match status" value="1"/>
</dbReference>
<keyword evidence="2" id="KW-1133">Transmembrane helix</keyword>
<dbReference type="SUPFAM" id="SSF53067">
    <property type="entry name" value="Actin-like ATPase domain"/>
    <property type="match status" value="1"/>
</dbReference>
<evidence type="ECO:0000313" key="4">
    <source>
        <dbReference type="Proteomes" id="UP000631694"/>
    </source>
</evidence>
<keyword evidence="2" id="KW-0472">Membrane</keyword>
<dbReference type="Proteomes" id="UP000631694">
    <property type="component" value="Unassembled WGS sequence"/>
</dbReference>
<evidence type="ECO:0000256" key="1">
    <source>
        <dbReference type="ARBA" id="ARBA00006479"/>
    </source>
</evidence>
<sequence length="423" mass="44495">MKPADIASAATIAPVGAGAGGASGLRAGDLSRGTNQSGVRLYNERLVLALIRRHGALPKAEIARLTGLSAQTITLIMRQLSADGLVLEGEPQRGRVGQPSVPFSLDPDGALSLGLKIGRRSMDLVLIDFLGRVRRLQRTTYIYPTPRAVCDFVAMGVAAIVAELPPALAARVTGLGVASPFELWNWETEAAAPRDLLALWRGIDIHAEIAAVSPYPVVLCNDATAACAAELVFGNPKHRTDFLYVFVGYFIGGGVVLGGSLYPGRSGNAGALGSMPVLPAVAGAAPAQLIHAASLAALERRLEAAGLDPMLIWQTPDRWDEIEPHVAAWLAEVGDHLAVAIVAALSVVDFEAVVIDGGFPARIRARLVAELGAKLPRLNWSGLTPAEVEEGTVGSEARAIGAASLPLLETYARDREILFKETK</sequence>
<evidence type="ECO:0000256" key="2">
    <source>
        <dbReference type="SAM" id="Phobius"/>
    </source>
</evidence>
<dbReference type="Gene3D" id="1.10.10.10">
    <property type="entry name" value="Winged helix-like DNA-binding domain superfamily/Winged helix DNA-binding domain"/>
    <property type="match status" value="1"/>
</dbReference>
<gene>
    <name evidence="3" type="ORF">I5731_06415</name>
</gene>
<dbReference type="InterPro" id="IPR000600">
    <property type="entry name" value="ROK"/>
</dbReference>
<keyword evidence="4" id="KW-1185">Reference proteome</keyword>